<dbReference type="EMBL" id="CP039381">
    <property type="protein sequence ID" value="QCT06944.1"/>
    <property type="molecule type" value="Genomic_DNA"/>
</dbReference>
<dbReference type="InterPro" id="IPR050559">
    <property type="entry name" value="P-Pant_transferase_sf"/>
</dbReference>
<comment type="similarity">
    <text evidence="1">Belongs to the P-Pant transferase superfamily. Gsp/Sfp/HetI/AcpT family.</text>
</comment>
<evidence type="ECO:0000256" key="2">
    <source>
        <dbReference type="ARBA" id="ARBA00022679"/>
    </source>
</evidence>
<dbReference type="InterPro" id="IPR008278">
    <property type="entry name" value="4-PPantetheinyl_Trfase_dom"/>
</dbReference>
<protein>
    <submittedName>
        <fullName evidence="4">4'-phosphopantetheinyl transferase superfamily protein</fullName>
    </submittedName>
</protein>
<dbReference type="KEGG" id="ruj:E5Z56_06020"/>
<gene>
    <name evidence="4" type="ORF">E5Z56_06020</name>
</gene>
<dbReference type="OrthoDB" id="9808281at2"/>
<keyword evidence="2 4" id="KW-0808">Transferase</keyword>
<dbReference type="Pfam" id="PF01648">
    <property type="entry name" value="ACPS"/>
    <property type="match status" value="1"/>
</dbReference>
<dbReference type="Gene3D" id="3.90.470.20">
    <property type="entry name" value="4'-phosphopantetheinyl transferase domain"/>
    <property type="match status" value="2"/>
</dbReference>
<dbReference type="PANTHER" id="PTHR12215">
    <property type="entry name" value="PHOSPHOPANTETHEINE TRANSFERASE"/>
    <property type="match status" value="1"/>
</dbReference>
<dbReference type="RefSeq" id="WP_138157020.1">
    <property type="nucleotide sequence ID" value="NZ_CP039381.1"/>
</dbReference>
<name>A0A4P8XWU7_9FIRM</name>
<evidence type="ECO:0000259" key="3">
    <source>
        <dbReference type="Pfam" id="PF01648"/>
    </source>
</evidence>
<reference evidence="4 5" key="1">
    <citation type="submission" date="2019-04" db="EMBL/GenBank/DDBJ databases">
        <authorList>
            <person name="Embree M."/>
            <person name="Gaffney J.R."/>
        </authorList>
    </citation>
    <scope>NUCLEOTIDE SEQUENCE [LARGE SCALE GENOMIC DNA]</scope>
    <source>
        <strain evidence="4 5">JE7A12</strain>
    </source>
</reference>
<accession>A0A4P8XWU7</accession>
<proteinExistence type="inferred from homology"/>
<dbReference type="AlphaFoldDB" id="A0A4P8XWU7"/>
<dbReference type="SUPFAM" id="SSF56214">
    <property type="entry name" value="4'-phosphopantetheinyl transferase"/>
    <property type="match status" value="2"/>
</dbReference>
<dbReference type="PANTHER" id="PTHR12215:SF10">
    <property type="entry name" value="L-AMINOADIPATE-SEMIALDEHYDE DEHYDROGENASE-PHOSPHOPANTETHEINYL TRANSFERASE"/>
    <property type="match status" value="1"/>
</dbReference>
<evidence type="ECO:0000256" key="1">
    <source>
        <dbReference type="ARBA" id="ARBA00010990"/>
    </source>
</evidence>
<dbReference type="GO" id="GO:0005829">
    <property type="term" value="C:cytosol"/>
    <property type="evidence" value="ECO:0007669"/>
    <property type="project" value="TreeGrafter"/>
</dbReference>
<dbReference type="Proteomes" id="UP000301475">
    <property type="component" value="Chromosome"/>
</dbReference>
<sequence>MVETFILNTDPLDSKELFEQLLEQVDDTRKEKILKLRTFTKQKQSLGAGLLIKKYVGDVHSLNKNGKPKNNDTEFNISHSGKYVVLTKGGTEPVGVDIELMQRGNKHIAPRFFTLDECVQIDRSYDPDKTFTQIWTLKEAFLKCIGSGVGKDLKRFTIHIDDEKIRIDNRINRNFYYFKEYDVSGYKLSVCSEDNRFAETLEDVTDEIFKLEETK</sequence>
<dbReference type="GO" id="GO:0000287">
    <property type="term" value="F:magnesium ion binding"/>
    <property type="evidence" value="ECO:0007669"/>
    <property type="project" value="InterPro"/>
</dbReference>
<organism evidence="4 5">
    <name type="scientific">Ruminococcus bovis</name>
    <dbReference type="NCBI Taxonomy" id="2564099"/>
    <lineage>
        <taxon>Bacteria</taxon>
        <taxon>Bacillati</taxon>
        <taxon>Bacillota</taxon>
        <taxon>Clostridia</taxon>
        <taxon>Eubacteriales</taxon>
        <taxon>Oscillospiraceae</taxon>
        <taxon>Ruminococcus</taxon>
    </lineage>
</organism>
<feature type="domain" description="4'-phosphopantetheinyl transferase" evidence="3">
    <location>
        <begin position="93"/>
        <end position="191"/>
    </location>
</feature>
<dbReference type="GO" id="GO:0008897">
    <property type="term" value="F:holo-[acyl-carrier-protein] synthase activity"/>
    <property type="evidence" value="ECO:0007669"/>
    <property type="project" value="InterPro"/>
</dbReference>
<keyword evidence="5" id="KW-1185">Reference proteome</keyword>
<dbReference type="InterPro" id="IPR037143">
    <property type="entry name" value="4-PPantetheinyl_Trfase_dom_sf"/>
</dbReference>
<evidence type="ECO:0000313" key="4">
    <source>
        <dbReference type="EMBL" id="QCT06944.1"/>
    </source>
</evidence>
<dbReference type="GO" id="GO:0019878">
    <property type="term" value="P:lysine biosynthetic process via aminoadipic acid"/>
    <property type="evidence" value="ECO:0007669"/>
    <property type="project" value="TreeGrafter"/>
</dbReference>
<evidence type="ECO:0000313" key="5">
    <source>
        <dbReference type="Proteomes" id="UP000301475"/>
    </source>
</evidence>